<dbReference type="Proteomes" id="UP001595887">
    <property type="component" value="Unassembled WGS sequence"/>
</dbReference>
<keyword evidence="10" id="KW-1185">Reference proteome</keyword>
<keyword evidence="4" id="KW-0249">Electron transport</keyword>
<name>A0ABV8RF72_9SPHN</name>
<evidence type="ECO:0000256" key="6">
    <source>
        <dbReference type="PROSITE-ProRule" id="PRU00433"/>
    </source>
</evidence>
<evidence type="ECO:0000256" key="5">
    <source>
        <dbReference type="ARBA" id="ARBA00023004"/>
    </source>
</evidence>
<keyword evidence="2 6" id="KW-0349">Heme</keyword>
<evidence type="ECO:0000256" key="7">
    <source>
        <dbReference type="SAM" id="MobiDB-lite"/>
    </source>
</evidence>
<accession>A0ABV8RF72</accession>
<gene>
    <name evidence="9" type="ORF">ACFOWX_03860</name>
</gene>
<evidence type="ECO:0000256" key="4">
    <source>
        <dbReference type="ARBA" id="ARBA00022982"/>
    </source>
</evidence>
<sequence length="228" mass="22441">MNDRSNTIAGWVLGAGIAALGLSIAFGEVFHAETPKVGEQGYAPEGVESSEGGGEAAVPLANLLAAADVAEGEKVFKKCVACHTIAQGGANGIGPNLWAALGKTHGHAPGFAYSDALKSVPGVWDFEGMNKWLTSPKKYAPGTKMSFAGLGKPEDRANLIVYLNSQGSNLPLPAPVAAGAEPAPADGAAAAPADAKAGAEAPAAAPAGAEAPAPAAATPAGAEPAAKK</sequence>
<evidence type="ECO:0000256" key="3">
    <source>
        <dbReference type="ARBA" id="ARBA00022723"/>
    </source>
</evidence>
<dbReference type="PROSITE" id="PS51007">
    <property type="entry name" value="CYTC"/>
    <property type="match status" value="1"/>
</dbReference>
<protein>
    <submittedName>
        <fullName evidence="9">C-type cytochrome</fullName>
    </submittedName>
</protein>
<evidence type="ECO:0000256" key="1">
    <source>
        <dbReference type="ARBA" id="ARBA00022448"/>
    </source>
</evidence>
<feature type="region of interest" description="Disordered" evidence="7">
    <location>
        <begin position="174"/>
        <end position="228"/>
    </location>
</feature>
<organism evidence="9 10">
    <name type="scientific">Sphingorhabdus arenilitoris</name>
    <dbReference type="NCBI Taxonomy" id="1490041"/>
    <lineage>
        <taxon>Bacteria</taxon>
        <taxon>Pseudomonadati</taxon>
        <taxon>Pseudomonadota</taxon>
        <taxon>Alphaproteobacteria</taxon>
        <taxon>Sphingomonadales</taxon>
        <taxon>Sphingomonadaceae</taxon>
        <taxon>Sphingorhabdus</taxon>
    </lineage>
</organism>
<dbReference type="PRINTS" id="PR00604">
    <property type="entry name" value="CYTCHRMECIAB"/>
</dbReference>
<keyword evidence="3 6" id="KW-0479">Metal-binding</keyword>
<keyword evidence="5 6" id="KW-0408">Iron</keyword>
<comment type="caution">
    <text evidence="9">The sequence shown here is derived from an EMBL/GenBank/DDBJ whole genome shotgun (WGS) entry which is preliminary data.</text>
</comment>
<feature type="compositionally biased region" description="Low complexity" evidence="7">
    <location>
        <begin position="175"/>
        <end position="228"/>
    </location>
</feature>
<proteinExistence type="predicted"/>
<dbReference type="RefSeq" id="WP_381421482.1">
    <property type="nucleotide sequence ID" value="NZ_JBHSDH010000012.1"/>
</dbReference>
<evidence type="ECO:0000259" key="8">
    <source>
        <dbReference type="PROSITE" id="PS51007"/>
    </source>
</evidence>
<evidence type="ECO:0000256" key="2">
    <source>
        <dbReference type="ARBA" id="ARBA00022617"/>
    </source>
</evidence>
<dbReference type="Pfam" id="PF00034">
    <property type="entry name" value="Cytochrom_C"/>
    <property type="match status" value="1"/>
</dbReference>
<dbReference type="Gene3D" id="1.10.760.10">
    <property type="entry name" value="Cytochrome c-like domain"/>
    <property type="match status" value="1"/>
</dbReference>
<dbReference type="PANTHER" id="PTHR11961">
    <property type="entry name" value="CYTOCHROME C"/>
    <property type="match status" value="1"/>
</dbReference>
<keyword evidence="1" id="KW-0813">Transport</keyword>
<feature type="domain" description="Cytochrome c" evidence="8">
    <location>
        <begin position="67"/>
        <end position="167"/>
    </location>
</feature>
<dbReference type="SUPFAM" id="SSF46626">
    <property type="entry name" value="Cytochrome c"/>
    <property type="match status" value="1"/>
</dbReference>
<evidence type="ECO:0000313" key="10">
    <source>
        <dbReference type="Proteomes" id="UP001595887"/>
    </source>
</evidence>
<dbReference type="EMBL" id="JBHSDH010000012">
    <property type="protein sequence ID" value="MFC4291545.1"/>
    <property type="molecule type" value="Genomic_DNA"/>
</dbReference>
<evidence type="ECO:0000313" key="9">
    <source>
        <dbReference type="EMBL" id="MFC4291545.1"/>
    </source>
</evidence>
<dbReference type="InterPro" id="IPR009056">
    <property type="entry name" value="Cyt_c-like_dom"/>
</dbReference>
<dbReference type="InterPro" id="IPR036909">
    <property type="entry name" value="Cyt_c-like_dom_sf"/>
</dbReference>
<dbReference type="InterPro" id="IPR002327">
    <property type="entry name" value="Cyt_c_1A/1B"/>
</dbReference>
<reference evidence="10" key="1">
    <citation type="journal article" date="2019" name="Int. J. Syst. Evol. Microbiol.">
        <title>The Global Catalogue of Microorganisms (GCM) 10K type strain sequencing project: providing services to taxonomists for standard genome sequencing and annotation.</title>
        <authorList>
            <consortium name="The Broad Institute Genomics Platform"/>
            <consortium name="The Broad Institute Genome Sequencing Center for Infectious Disease"/>
            <person name="Wu L."/>
            <person name="Ma J."/>
        </authorList>
    </citation>
    <scope>NUCLEOTIDE SEQUENCE [LARGE SCALE GENOMIC DNA]</scope>
    <source>
        <strain evidence="10">CECT 8531</strain>
    </source>
</reference>